<dbReference type="EMBL" id="BART01022302">
    <property type="protein sequence ID" value="GAG94705.1"/>
    <property type="molecule type" value="Genomic_DNA"/>
</dbReference>
<accession>X1BI62</accession>
<dbReference type="AlphaFoldDB" id="X1BI62"/>
<reference evidence="1" key="1">
    <citation type="journal article" date="2014" name="Front. Microbiol.">
        <title>High frequency of phylogenetically diverse reductive dehalogenase-homologous genes in deep subseafloor sedimentary metagenomes.</title>
        <authorList>
            <person name="Kawai M."/>
            <person name="Futagami T."/>
            <person name="Toyoda A."/>
            <person name="Takaki Y."/>
            <person name="Nishi S."/>
            <person name="Hori S."/>
            <person name="Arai W."/>
            <person name="Tsubouchi T."/>
            <person name="Morono Y."/>
            <person name="Uchiyama I."/>
            <person name="Ito T."/>
            <person name="Fujiyama A."/>
            <person name="Inagaki F."/>
            <person name="Takami H."/>
        </authorList>
    </citation>
    <scope>NUCLEOTIDE SEQUENCE</scope>
    <source>
        <strain evidence="1">Expedition CK06-06</strain>
    </source>
</reference>
<organism evidence="1">
    <name type="scientific">marine sediment metagenome</name>
    <dbReference type="NCBI Taxonomy" id="412755"/>
    <lineage>
        <taxon>unclassified sequences</taxon>
        <taxon>metagenomes</taxon>
        <taxon>ecological metagenomes</taxon>
    </lineage>
</organism>
<evidence type="ECO:0000313" key="1">
    <source>
        <dbReference type="EMBL" id="GAG94705.1"/>
    </source>
</evidence>
<feature type="non-terminal residue" evidence="1">
    <location>
        <position position="34"/>
    </location>
</feature>
<name>X1BI62_9ZZZZ</name>
<sequence length="34" mass="3559">MGAITGKGTDAEGAERCARTIVDLAQRRGIKLIS</sequence>
<comment type="caution">
    <text evidence="1">The sequence shown here is derived from an EMBL/GenBank/DDBJ whole genome shotgun (WGS) entry which is preliminary data.</text>
</comment>
<proteinExistence type="predicted"/>
<protein>
    <submittedName>
        <fullName evidence="1">Uncharacterized protein</fullName>
    </submittedName>
</protein>
<gene>
    <name evidence="1" type="ORF">S01H4_40864</name>
</gene>